<proteinExistence type="predicted"/>
<evidence type="ECO:0000256" key="1">
    <source>
        <dbReference type="SAM" id="MobiDB-lite"/>
    </source>
</evidence>
<dbReference type="AlphaFoldDB" id="K0R0K0"/>
<evidence type="ECO:0000313" key="3">
    <source>
        <dbReference type="Proteomes" id="UP000266841"/>
    </source>
</evidence>
<dbReference type="Proteomes" id="UP000266841">
    <property type="component" value="Unassembled WGS sequence"/>
</dbReference>
<dbReference type="InterPro" id="IPR043136">
    <property type="entry name" value="B30.2/SPRY_sf"/>
</dbReference>
<keyword evidence="3" id="KW-1185">Reference proteome</keyword>
<feature type="region of interest" description="Disordered" evidence="1">
    <location>
        <begin position="153"/>
        <end position="210"/>
    </location>
</feature>
<accession>K0R0K0</accession>
<sequence>MPPTRATPHIPLFYVRRPSNWRVVSPRRRRVVVLSAAPSLRPSVIAVADQTPPSQCRLTIPSGGAESVVGVISCNARACLLPPGKSIFFSSPATGSHDAVGMIDGVPPPHDRRARELMAYATFTAAGRVSLVAPPPSPRATVSPLTRVETHLSVPARSDSYRPSGISTRRRRASSASRADLAGPAPSPGGTPFPVLINEDDGEDGSRIKRAKPLPYPTLIEALDNDLILRCASYLDADGLAQLGRASAAFGTPRAGQQRSLANEAAHQRFRQSATDEERRCLPKHDEESDIGLYRALEKLREPLGFDELAGSGFSPQEHPARVSHLGVLWSTAVSGHVMRGGRHFVEFTITYDFNQFAFVHLGVIRPVSLTNGIDSEADWGGAVNPTHVTSRHTPFLSEKLRSQRSSKWGDGNIHCCSYYCRDGRCRETDWDTNNTSSDWHGREDSDGSVKIGLLLDLDECTLSMFKNYRRLGVMKRGGLSGEYCWFVSACASCSISMSKSRALY</sequence>
<organism evidence="2 3">
    <name type="scientific">Thalassiosira oceanica</name>
    <name type="common">Marine diatom</name>
    <dbReference type="NCBI Taxonomy" id="159749"/>
    <lineage>
        <taxon>Eukaryota</taxon>
        <taxon>Sar</taxon>
        <taxon>Stramenopiles</taxon>
        <taxon>Ochrophyta</taxon>
        <taxon>Bacillariophyta</taxon>
        <taxon>Coscinodiscophyceae</taxon>
        <taxon>Thalassiosirophycidae</taxon>
        <taxon>Thalassiosirales</taxon>
        <taxon>Thalassiosiraceae</taxon>
        <taxon>Thalassiosira</taxon>
    </lineage>
</organism>
<dbReference type="OrthoDB" id="5951542at2759"/>
<evidence type="ECO:0008006" key="4">
    <source>
        <dbReference type="Google" id="ProtNLM"/>
    </source>
</evidence>
<protein>
    <recommendedName>
        <fullName evidence="4">SPRY domain-containing protein</fullName>
    </recommendedName>
</protein>
<comment type="caution">
    <text evidence="2">The sequence shown here is derived from an EMBL/GenBank/DDBJ whole genome shotgun (WGS) entry which is preliminary data.</text>
</comment>
<gene>
    <name evidence="2" type="ORF">THAOC_36221</name>
</gene>
<reference evidence="2 3" key="1">
    <citation type="journal article" date="2012" name="Genome Biol.">
        <title>Genome and low-iron response of an oceanic diatom adapted to chronic iron limitation.</title>
        <authorList>
            <person name="Lommer M."/>
            <person name="Specht M."/>
            <person name="Roy A.S."/>
            <person name="Kraemer L."/>
            <person name="Andreson R."/>
            <person name="Gutowska M.A."/>
            <person name="Wolf J."/>
            <person name="Bergner S.V."/>
            <person name="Schilhabel M.B."/>
            <person name="Klostermeier U.C."/>
            <person name="Beiko R.G."/>
            <person name="Rosenstiel P."/>
            <person name="Hippler M."/>
            <person name="Laroche J."/>
        </authorList>
    </citation>
    <scope>NUCLEOTIDE SEQUENCE [LARGE SCALE GENOMIC DNA]</scope>
    <source>
        <strain evidence="2 3">CCMP1005</strain>
    </source>
</reference>
<dbReference type="EMBL" id="AGNL01048716">
    <property type="protein sequence ID" value="EJK45175.1"/>
    <property type="molecule type" value="Genomic_DNA"/>
</dbReference>
<name>K0R0K0_THAOC</name>
<dbReference type="Gene3D" id="2.60.120.920">
    <property type="match status" value="1"/>
</dbReference>
<evidence type="ECO:0000313" key="2">
    <source>
        <dbReference type="EMBL" id="EJK45175.1"/>
    </source>
</evidence>